<dbReference type="PANTHER" id="PTHR33992:SF1">
    <property type="entry name" value="RIBONUCLEASE P PROTEIN COMPONENT"/>
    <property type="match status" value="1"/>
</dbReference>
<evidence type="ECO:0000256" key="4">
    <source>
        <dbReference type="ARBA" id="ARBA00022759"/>
    </source>
</evidence>
<dbReference type="SUPFAM" id="SSF54211">
    <property type="entry name" value="Ribosomal protein S5 domain 2-like"/>
    <property type="match status" value="1"/>
</dbReference>
<evidence type="ECO:0000313" key="9">
    <source>
        <dbReference type="EMBL" id="GIN64519.1"/>
    </source>
</evidence>
<dbReference type="Pfam" id="PF00825">
    <property type="entry name" value="Ribonuclease_P"/>
    <property type="match status" value="1"/>
</dbReference>
<keyword evidence="6 7" id="KW-0694">RNA-binding</keyword>
<evidence type="ECO:0000256" key="3">
    <source>
        <dbReference type="ARBA" id="ARBA00022722"/>
    </source>
</evidence>
<dbReference type="GO" id="GO:0000049">
    <property type="term" value="F:tRNA binding"/>
    <property type="evidence" value="ECO:0007669"/>
    <property type="project" value="UniProtKB-UniRule"/>
</dbReference>
<gene>
    <name evidence="7 9" type="primary">rnpA</name>
    <name evidence="9" type="ORF">J27TS8_45120</name>
</gene>
<keyword evidence="5 7" id="KW-0378">Hydrolase</keyword>
<dbReference type="InterPro" id="IPR020568">
    <property type="entry name" value="Ribosomal_Su5_D2-typ_SF"/>
</dbReference>
<dbReference type="EMBL" id="BORC01000016">
    <property type="protein sequence ID" value="GIN64519.1"/>
    <property type="molecule type" value="Genomic_DNA"/>
</dbReference>
<comment type="function">
    <text evidence="1 7">RNaseP catalyzes the removal of the 5'-leader sequence from pre-tRNA to produce the mature 5'-terminus. It can also cleave other RNA substrates such as 4.5S RNA. The protein component plays an auxiliary but essential role in vivo by binding to the 5'-leader sequence and broadening the substrate specificity of the ribozyme.</text>
</comment>
<dbReference type="Gene3D" id="3.30.230.10">
    <property type="match status" value="1"/>
</dbReference>
<comment type="caution">
    <text evidence="9">The sequence shown here is derived from an EMBL/GenBank/DDBJ whole genome shotgun (WGS) entry which is preliminary data.</text>
</comment>
<keyword evidence="2 7" id="KW-0819">tRNA processing</keyword>
<dbReference type="Proteomes" id="UP000682111">
    <property type="component" value="Unassembled WGS sequence"/>
</dbReference>
<dbReference type="AlphaFoldDB" id="A0A920BVU1"/>
<protein>
    <recommendedName>
        <fullName evidence="7 8">Ribonuclease P protein component</fullName>
        <shortName evidence="7">RNase P protein</shortName>
        <shortName evidence="7">RNaseP protein</shortName>
        <ecNumber evidence="7 8">3.1.26.5</ecNumber>
    </recommendedName>
    <alternativeName>
        <fullName evidence="7">Protein C5</fullName>
    </alternativeName>
</protein>
<dbReference type="InterPro" id="IPR020539">
    <property type="entry name" value="RNase_P_CS"/>
</dbReference>
<dbReference type="HAMAP" id="MF_00227">
    <property type="entry name" value="RNase_P"/>
    <property type="match status" value="1"/>
</dbReference>
<comment type="similarity">
    <text evidence="7">Belongs to the RnpA family.</text>
</comment>
<dbReference type="PROSITE" id="PS00648">
    <property type="entry name" value="RIBONUCLEASE_P"/>
    <property type="match status" value="1"/>
</dbReference>
<dbReference type="GO" id="GO:0004526">
    <property type="term" value="F:ribonuclease P activity"/>
    <property type="evidence" value="ECO:0007669"/>
    <property type="project" value="UniProtKB-UniRule"/>
</dbReference>
<proteinExistence type="inferred from homology"/>
<sequence length="142" mass="16858">MIILTYIIDIFMARMSRFEGEKVKKEFRVKKNKEFQEIFKKGKSFANRQFVVYSLKKPGQAHFRIGLSVSKKLGNAVKRNQIKRYIRQAVLELEEDLHNEYDYIIIARKPAAEMDFFEIKNSLIHVLKISKVLKWKKTSSRS</sequence>
<evidence type="ECO:0000256" key="2">
    <source>
        <dbReference type="ARBA" id="ARBA00022694"/>
    </source>
</evidence>
<keyword evidence="4 7" id="KW-0255">Endonuclease</keyword>
<evidence type="ECO:0000256" key="1">
    <source>
        <dbReference type="ARBA" id="ARBA00002663"/>
    </source>
</evidence>
<dbReference type="NCBIfam" id="TIGR00188">
    <property type="entry name" value="rnpA"/>
    <property type="match status" value="1"/>
</dbReference>
<organism evidence="9 10">
    <name type="scientific">Robertmurraya siralis</name>
    <dbReference type="NCBI Taxonomy" id="77777"/>
    <lineage>
        <taxon>Bacteria</taxon>
        <taxon>Bacillati</taxon>
        <taxon>Bacillota</taxon>
        <taxon>Bacilli</taxon>
        <taxon>Bacillales</taxon>
        <taxon>Bacillaceae</taxon>
        <taxon>Robertmurraya</taxon>
    </lineage>
</organism>
<comment type="catalytic activity">
    <reaction evidence="7">
        <text>Endonucleolytic cleavage of RNA, removing 5'-extranucleotides from tRNA precursor.</text>
        <dbReference type="EC" id="3.1.26.5"/>
    </reaction>
</comment>
<dbReference type="GO" id="GO:0030677">
    <property type="term" value="C:ribonuclease P complex"/>
    <property type="evidence" value="ECO:0007669"/>
    <property type="project" value="TreeGrafter"/>
</dbReference>
<evidence type="ECO:0000313" key="10">
    <source>
        <dbReference type="Proteomes" id="UP000682111"/>
    </source>
</evidence>
<dbReference type="GO" id="GO:0042781">
    <property type="term" value="F:3'-tRNA processing endoribonuclease activity"/>
    <property type="evidence" value="ECO:0007669"/>
    <property type="project" value="TreeGrafter"/>
</dbReference>
<dbReference type="FunFam" id="3.30.230.10:FF:000021">
    <property type="entry name" value="Ribonuclease P protein component"/>
    <property type="match status" value="1"/>
</dbReference>
<keyword evidence="3 7" id="KW-0540">Nuclease</keyword>
<evidence type="ECO:0000256" key="5">
    <source>
        <dbReference type="ARBA" id="ARBA00022801"/>
    </source>
</evidence>
<dbReference type="EC" id="3.1.26.5" evidence="7 8"/>
<keyword evidence="10" id="KW-1185">Reference proteome</keyword>
<name>A0A920BVU1_9BACI</name>
<evidence type="ECO:0000256" key="8">
    <source>
        <dbReference type="NCBIfam" id="TIGR00188"/>
    </source>
</evidence>
<reference evidence="9" key="1">
    <citation type="submission" date="2021-03" db="EMBL/GenBank/DDBJ databases">
        <title>Antimicrobial resistance genes in bacteria isolated from Japanese honey, and their potential for conferring macrolide and lincosamide resistance in the American foulbrood pathogen Paenibacillus larvae.</title>
        <authorList>
            <person name="Okamoto M."/>
            <person name="Kumagai M."/>
            <person name="Kanamori H."/>
            <person name="Takamatsu D."/>
        </authorList>
    </citation>
    <scope>NUCLEOTIDE SEQUENCE</scope>
    <source>
        <strain evidence="9">J27TS8</strain>
    </source>
</reference>
<dbReference type="InterPro" id="IPR014721">
    <property type="entry name" value="Ribsml_uS5_D2-typ_fold_subgr"/>
</dbReference>
<evidence type="ECO:0000256" key="6">
    <source>
        <dbReference type="ARBA" id="ARBA00022884"/>
    </source>
</evidence>
<accession>A0A920BVU1</accession>
<dbReference type="InterPro" id="IPR000100">
    <property type="entry name" value="RNase_P"/>
</dbReference>
<comment type="subunit">
    <text evidence="7">Consists of a catalytic RNA component (M1 or rnpB) and a protein subunit.</text>
</comment>
<evidence type="ECO:0000256" key="7">
    <source>
        <dbReference type="HAMAP-Rule" id="MF_00227"/>
    </source>
</evidence>
<dbReference type="GO" id="GO:0001682">
    <property type="term" value="P:tRNA 5'-leader removal"/>
    <property type="evidence" value="ECO:0007669"/>
    <property type="project" value="UniProtKB-UniRule"/>
</dbReference>
<dbReference type="PANTHER" id="PTHR33992">
    <property type="entry name" value="RIBONUCLEASE P PROTEIN COMPONENT"/>
    <property type="match status" value="1"/>
</dbReference>